<evidence type="ECO:0000256" key="1">
    <source>
        <dbReference type="SAM" id="MobiDB-lite"/>
    </source>
</evidence>
<dbReference type="STRING" id="735517.SAMN05444272_1187"/>
<dbReference type="Gene3D" id="2.30.30.40">
    <property type="entry name" value="SH3 Domains"/>
    <property type="match status" value="1"/>
</dbReference>
<dbReference type="OrthoDB" id="8421932at2"/>
<accession>A0A1M7CL15</accession>
<evidence type="ECO:0000259" key="2">
    <source>
        <dbReference type="Pfam" id="PF08239"/>
    </source>
</evidence>
<feature type="region of interest" description="Disordered" evidence="1">
    <location>
        <begin position="257"/>
        <end position="293"/>
    </location>
</feature>
<feature type="domain" description="SH3b" evidence="2">
    <location>
        <begin position="325"/>
        <end position="374"/>
    </location>
</feature>
<reference evidence="3 4" key="1">
    <citation type="submission" date="2016-11" db="EMBL/GenBank/DDBJ databases">
        <authorList>
            <person name="Jaros S."/>
            <person name="Januszkiewicz K."/>
            <person name="Wedrychowicz H."/>
        </authorList>
    </citation>
    <scope>NUCLEOTIDE SEQUENCE [LARGE SCALE GENOMIC DNA]</scope>
    <source>
        <strain evidence="3 4">DSM 22153</strain>
    </source>
</reference>
<name>A0A1M7CL15_9HYPH</name>
<dbReference type="RefSeq" id="WP_073010003.1">
    <property type="nucleotide sequence ID" value="NZ_FRBW01000001.1"/>
</dbReference>
<proteinExistence type="predicted"/>
<evidence type="ECO:0000313" key="4">
    <source>
        <dbReference type="Proteomes" id="UP000186002"/>
    </source>
</evidence>
<dbReference type="EMBL" id="FRBW01000001">
    <property type="protein sequence ID" value="SHL67509.1"/>
    <property type="molecule type" value="Genomic_DNA"/>
</dbReference>
<keyword evidence="4" id="KW-1185">Reference proteome</keyword>
<dbReference type="AlphaFoldDB" id="A0A1M7CL15"/>
<evidence type="ECO:0000313" key="3">
    <source>
        <dbReference type="EMBL" id="SHL67509.1"/>
    </source>
</evidence>
<organism evidence="3 4">
    <name type="scientific">Roseibium suaedae</name>
    <dbReference type="NCBI Taxonomy" id="735517"/>
    <lineage>
        <taxon>Bacteria</taxon>
        <taxon>Pseudomonadati</taxon>
        <taxon>Pseudomonadota</taxon>
        <taxon>Alphaproteobacteria</taxon>
        <taxon>Hyphomicrobiales</taxon>
        <taxon>Stappiaceae</taxon>
        <taxon>Roseibium</taxon>
    </lineage>
</organism>
<sequence>MHQTLDASKPMTPRRPSGSVAWGPQSPSNSGFPRRVFNSTAAAGNAPKRPRILWTEDGSDLDLPDLLAAGPAFGEPFSGAPAGEVSPHSPALEEAANLDAMVDVHTSAAAASKASTPAKGFGPLPRPAFSLPVWPVSFTPKRVAGIVAGVSLAALTGLLLLPPSEPGTGDKMVTTAAISVQPDEMTAAQSIQKDRVTGSRFAQSFSEAEREQDGALAQKIQDRVPAVVANSAKDPMASLVSQTAEAGDTVRMASAAGLPGEEVSSSLAQSPEAHGASTALPQDAVSVDPASDSAIPEAEAAVGLTPQATSLSLGDNPAAGTANASVNMREGADMGTDVIGVVPAGAKLSVGACNSWWCAVSHDGKTGYIGRKYIDTTVAQAG</sequence>
<dbReference type="Pfam" id="PF08239">
    <property type="entry name" value="SH3_3"/>
    <property type="match status" value="1"/>
</dbReference>
<gene>
    <name evidence="3" type="ORF">SAMN05444272_1187</name>
</gene>
<dbReference type="Proteomes" id="UP000186002">
    <property type="component" value="Unassembled WGS sequence"/>
</dbReference>
<feature type="compositionally biased region" description="Polar residues" evidence="1">
    <location>
        <begin position="25"/>
        <end position="36"/>
    </location>
</feature>
<protein>
    <submittedName>
        <fullName evidence="3">SH3 domain-containing protein</fullName>
    </submittedName>
</protein>
<dbReference type="InterPro" id="IPR003646">
    <property type="entry name" value="SH3-like_bac-type"/>
</dbReference>
<feature type="region of interest" description="Disordered" evidence="1">
    <location>
        <begin position="1"/>
        <end position="36"/>
    </location>
</feature>